<dbReference type="PANTHER" id="PTHR45436">
    <property type="entry name" value="SENSOR HISTIDINE KINASE YKOH"/>
    <property type="match status" value="1"/>
</dbReference>
<evidence type="ECO:0000259" key="13">
    <source>
        <dbReference type="PROSITE" id="PS50885"/>
    </source>
</evidence>
<dbReference type="InterPro" id="IPR003661">
    <property type="entry name" value="HisK_dim/P_dom"/>
</dbReference>
<dbReference type="SUPFAM" id="SSF55874">
    <property type="entry name" value="ATPase domain of HSP90 chaperone/DNA topoisomerase II/histidine kinase"/>
    <property type="match status" value="1"/>
</dbReference>
<dbReference type="Gene3D" id="6.10.340.10">
    <property type="match status" value="1"/>
</dbReference>
<dbReference type="SUPFAM" id="SSF47384">
    <property type="entry name" value="Homodimeric domain of signal transducing histidine kinase"/>
    <property type="match status" value="1"/>
</dbReference>
<dbReference type="RefSeq" id="WP_344691988.1">
    <property type="nucleotide sequence ID" value="NZ_BAABBF010000002.1"/>
</dbReference>
<dbReference type="CDD" id="cd00082">
    <property type="entry name" value="HisKA"/>
    <property type="match status" value="1"/>
</dbReference>
<evidence type="ECO:0000256" key="5">
    <source>
        <dbReference type="ARBA" id="ARBA00022679"/>
    </source>
</evidence>
<evidence type="ECO:0000256" key="7">
    <source>
        <dbReference type="ARBA" id="ARBA00022777"/>
    </source>
</evidence>
<evidence type="ECO:0000256" key="1">
    <source>
        <dbReference type="ARBA" id="ARBA00000085"/>
    </source>
</evidence>
<dbReference type="EC" id="2.7.13.3" evidence="3"/>
<evidence type="ECO:0000256" key="10">
    <source>
        <dbReference type="ARBA" id="ARBA00023136"/>
    </source>
</evidence>
<evidence type="ECO:0000256" key="11">
    <source>
        <dbReference type="SAM" id="Phobius"/>
    </source>
</evidence>
<keyword evidence="15" id="KW-1185">Reference proteome</keyword>
<accession>A0ABP7D5W8</accession>
<comment type="catalytic activity">
    <reaction evidence="1">
        <text>ATP + protein L-histidine = ADP + protein N-phospho-L-histidine.</text>
        <dbReference type="EC" id="2.7.13.3"/>
    </reaction>
</comment>
<dbReference type="InterPro" id="IPR004358">
    <property type="entry name" value="Sig_transdc_His_kin-like_C"/>
</dbReference>
<dbReference type="Gene3D" id="3.30.565.10">
    <property type="entry name" value="Histidine kinase-like ATPase, C-terminal domain"/>
    <property type="match status" value="1"/>
</dbReference>
<keyword evidence="5" id="KW-0808">Transferase</keyword>
<evidence type="ECO:0000313" key="15">
    <source>
        <dbReference type="Proteomes" id="UP001500523"/>
    </source>
</evidence>
<dbReference type="InterPro" id="IPR005467">
    <property type="entry name" value="His_kinase_dom"/>
</dbReference>
<evidence type="ECO:0000313" key="14">
    <source>
        <dbReference type="EMBL" id="GAA3699198.1"/>
    </source>
</evidence>
<comment type="caution">
    <text evidence="14">The sequence shown here is derived from an EMBL/GenBank/DDBJ whole genome shotgun (WGS) entry which is preliminary data.</text>
</comment>
<dbReference type="PANTHER" id="PTHR45436:SF8">
    <property type="entry name" value="HISTIDINE KINASE"/>
    <property type="match status" value="1"/>
</dbReference>
<keyword evidence="4" id="KW-0597">Phosphoprotein</keyword>
<dbReference type="SMART" id="SM00387">
    <property type="entry name" value="HATPase_c"/>
    <property type="match status" value="1"/>
</dbReference>
<evidence type="ECO:0000256" key="3">
    <source>
        <dbReference type="ARBA" id="ARBA00012438"/>
    </source>
</evidence>
<evidence type="ECO:0000256" key="6">
    <source>
        <dbReference type="ARBA" id="ARBA00022692"/>
    </source>
</evidence>
<feature type="transmembrane region" description="Helical" evidence="11">
    <location>
        <begin position="155"/>
        <end position="176"/>
    </location>
</feature>
<dbReference type="InterPro" id="IPR003660">
    <property type="entry name" value="HAMP_dom"/>
</dbReference>
<dbReference type="GO" id="GO:0016301">
    <property type="term" value="F:kinase activity"/>
    <property type="evidence" value="ECO:0007669"/>
    <property type="project" value="UniProtKB-KW"/>
</dbReference>
<dbReference type="PROSITE" id="PS50109">
    <property type="entry name" value="HIS_KIN"/>
    <property type="match status" value="1"/>
</dbReference>
<comment type="subcellular location">
    <subcellularLocation>
        <location evidence="2">Membrane</location>
    </subcellularLocation>
</comment>
<evidence type="ECO:0000256" key="2">
    <source>
        <dbReference type="ARBA" id="ARBA00004370"/>
    </source>
</evidence>
<dbReference type="EMBL" id="BAABBF010000002">
    <property type="protein sequence ID" value="GAA3699198.1"/>
    <property type="molecule type" value="Genomic_DNA"/>
</dbReference>
<gene>
    <name evidence="14" type="ORF">GCM10022268_06780</name>
</gene>
<dbReference type="InterPro" id="IPR036890">
    <property type="entry name" value="HATPase_C_sf"/>
</dbReference>
<keyword evidence="9" id="KW-0902">Two-component regulatory system</keyword>
<dbReference type="InterPro" id="IPR003594">
    <property type="entry name" value="HATPase_dom"/>
</dbReference>
<dbReference type="Pfam" id="PF02518">
    <property type="entry name" value="HATPase_c"/>
    <property type="match status" value="1"/>
</dbReference>
<reference evidence="15" key="1">
    <citation type="journal article" date="2019" name="Int. J. Syst. Evol. Microbiol.">
        <title>The Global Catalogue of Microorganisms (GCM) 10K type strain sequencing project: providing services to taxonomists for standard genome sequencing and annotation.</title>
        <authorList>
            <consortium name="The Broad Institute Genomics Platform"/>
            <consortium name="The Broad Institute Genome Sequencing Center for Infectious Disease"/>
            <person name="Wu L."/>
            <person name="Ma J."/>
        </authorList>
    </citation>
    <scope>NUCLEOTIDE SEQUENCE [LARGE SCALE GENOMIC DNA]</scope>
    <source>
        <strain evidence="15">JCM 17498</strain>
    </source>
</reference>
<evidence type="ECO:0000259" key="12">
    <source>
        <dbReference type="PROSITE" id="PS50109"/>
    </source>
</evidence>
<dbReference type="InterPro" id="IPR036097">
    <property type="entry name" value="HisK_dim/P_sf"/>
</dbReference>
<dbReference type="PROSITE" id="PS50885">
    <property type="entry name" value="HAMP"/>
    <property type="match status" value="1"/>
</dbReference>
<dbReference type="Pfam" id="PF00512">
    <property type="entry name" value="HisKA"/>
    <property type="match status" value="1"/>
</dbReference>
<name>A0ABP7D5W8_9SPHN</name>
<organism evidence="14 15">
    <name type="scientific">Sphingomonas cynarae</name>
    <dbReference type="NCBI Taxonomy" id="930197"/>
    <lineage>
        <taxon>Bacteria</taxon>
        <taxon>Pseudomonadati</taxon>
        <taxon>Pseudomonadota</taxon>
        <taxon>Alphaproteobacteria</taxon>
        <taxon>Sphingomonadales</taxon>
        <taxon>Sphingomonadaceae</taxon>
        <taxon>Sphingomonas</taxon>
    </lineage>
</organism>
<dbReference type="SMART" id="SM00304">
    <property type="entry name" value="HAMP"/>
    <property type="match status" value="1"/>
</dbReference>
<sequence>MNWRSTTVRFAALVFLLQIAAAGVLLLAVRVIVHGQVYAGAAATGEMVRQDVLAVQAQGVAAIAHAIVLHTIGDTGSRAVLLLTDAAGRPLAGNLDALPPNVMPDGQPVQIDLYRRRHATPEAMLVRVDRLAGGLRLLTGSVVEDEARTVRLLELAMLVALSLAVAFAALAAWLAARMIVLRLGDTVATLDAVRDGALSRRVPADASGDAFALLAASVNATLDRTGRLVEELTLATDMLAHDLKSPLTRLRSALERAAVAADTPAAQEAVERAQAEGQRLLTTVETALRISRAEAGIGRDAFAPVDLAIELEEIAEIYGPLVEEAGRAIRVVTPVRPTLKLHRELMAQALGNLIDNAAKYGAGTITLAVEAIVGGVRVSVSDEGAGIAPEHRAAALRRFGRVDEARGGSGAGLGLSLVGAVARLHGGALALQDAGGLRVVIDLPVGEEPTG</sequence>
<keyword evidence="6 11" id="KW-0812">Transmembrane</keyword>
<feature type="domain" description="Histidine kinase" evidence="12">
    <location>
        <begin position="238"/>
        <end position="447"/>
    </location>
</feature>
<dbReference type="Gene3D" id="1.10.287.130">
    <property type="match status" value="1"/>
</dbReference>
<protein>
    <recommendedName>
        <fullName evidence="3">histidine kinase</fullName>
        <ecNumber evidence="3">2.7.13.3</ecNumber>
    </recommendedName>
</protein>
<dbReference type="CDD" id="cd00075">
    <property type="entry name" value="HATPase"/>
    <property type="match status" value="1"/>
</dbReference>
<keyword evidence="10 11" id="KW-0472">Membrane</keyword>
<dbReference type="InterPro" id="IPR050428">
    <property type="entry name" value="TCS_sensor_his_kinase"/>
</dbReference>
<evidence type="ECO:0000256" key="4">
    <source>
        <dbReference type="ARBA" id="ARBA00022553"/>
    </source>
</evidence>
<dbReference type="Proteomes" id="UP001500523">
    <property type="component" value="Unassembled WGS sequence"/>
</dbReference>
<evidence type="ECO:0000256" key="9">
    <source>
        <dbReference type="ARBA" id="ARBA00023012"/>
    </source>
</evidence>
<evidence type="ECO:0000256" key="8">
    <source>
        <dbReference type="ARBA" id="ARBA00022989"/>
    </source>
</evidence>
<keyword evidence="7 14" id="KW-0418">Kinase</keyword>
<proteinExistence type="predicted"/>
<feature type="domain" description="HAMP" evidence="13">
    <location>
        <begin position="177"/>
        <end position="230"/>
    </location>
</feature>
<dbReference type="PRINTS" id="PR00344">
    <property type="entry name" value="BCTRLSENSOR"/>
</dbReference>
<dbReference type="SMART" id="SM00388">
    <property type="entry name" value="HisKA"/>
    <property type="match status" value="1"/>
</dbReference>
<keyword evidence="8 11" id="KW-1133">Transmembrane helix</keyword>